<accession>A0A850LDF4</accession>
<evidence type="ECO:0000313" key="2">
    <source>
        <dbReference type="Proteomes" id="UP000565723"/>
    </source>
</evidence>
<gene>
    <name evidence="1" type="ORF">HW564_02315</name>
</gene>
<reference evidence="1 2" key="1">
    <citation type="journal article" date="2020" name="Proc. Natl. Acad. Sci. U.S.A.">
        <title>Ecological drivers of bacterial community assembly in synthetic phycospheres.</title>
        <authorList>
            <person name="Fu H."/>
            <person name="Uchimiya M."/>
            <person name="Gore J."/>
            <person name="Moran M.A."/>
        </authorList>
    </citation>
    <scope>NUCLEOTIDE SEQUENCE [LARGE SCALE GENOMIC DNA]</scope>
    <source>
        <strain evidence="1">HF-Din03</strain>
    </source>
</reference>
<evidence type="ECO:0000313" key="1">
    <source>
        <dbReference type="EMBL" id="NVK95740.1"/>
    </source>
</evidence>
<dbReference type="RefSeq" id="WP_011046630.1">
    <property type="nucleotide sequence ID" value="NZ_CP076685.1"/>
</dbReference>
<evidence type="ECO:0008006" key="3">
    <source>
        <dbReference type="Google" id="ProtNLM"/>
    </source>
</evidence>
<sequence length="77" mass="8495">MSEEKSSGRVTVRLSGKLGEMISEIQNETPAETPTDVVRRALIVYHSLAMAKLNGADLLIVEPGPDGEEKRSRRIFL</sequence>
<dbReference type="Proteomes" id="UP000565723">
    <property type="component" value="Unassembled WGS sequence"/>
</dbReference>
<comment type="caution">
    <text evidence="1">The sequence shown here is derived from an EMBL/GenBank/DDBJ whole genome shotgun (WGS) entry which is preliminary data.</text>
</comment>
<protein>
    <recommendedName>
        <fullName evidence="3">Ribbon-helix-helix protein CopG domain-containing protein</fullName>
    </recommendedName>
</protein>
<dbReference type="AlphaFoldDB" id="A0A850LDF4"/>
<name>A0A850LDF4_9RHOB</name>
<dbReference type="EMBL" id="JABXIY010000007">
    <property type="protein sequence ID" value="NVK95740.1"/>
    <property type="molecule type" value="Genomic_DNA"/>
</dbReference>
<organism evidence="1 2">
    <name type="scientific">Ruegeria pomeroyi</name>
    <dbReference type="NCBI Taxonomy" id="89184"/>
    <lineage>
        <taxon>Bacteria</taxon>
        <taxon>Pseudomonadati</taxon>
        <taxon>Pseudomonadota</taxon>
        <taxon>Alphaproteobacteria</taxon>
        <taxon>Rhodobacterales</taxon>
        <taxon>Roseobacteraceae</taxon>
        <taxon>Ruegeria</taxon>
    </lineage>
</organism>
<proteinExistence type="predicted"/>